<name>A0A3B0V592_9ZZZZ</name>
<protein>
    <submittedName>
        <fullName evidence="1">Uncharacterized protein</fullName>
    </submittedName>
</protein>
<reference evidence="1" key="1">
    <citation type="submission" date="2018-06" db="EMBL/GenBank/DDBJ databases">
        <authorList>
            <person name="Zhirakovskaya E."/>
        </authorList>
    </citation>
    <scope>NUCLEOTIDE SEQUENCE</scope>
</reference>
<proteinExistence type="predicted"/>
<gene>
    <name evidence="1" type="ORF">MNBD_CPR01-98</name>
</gene>
<dbReference type="AlphaFoldDB" id="A0A3B0V592"/>
<feature type="non-terminal residue" evidence="1">
    <location>
        <position position="1"/>
    </location>
</feature>
<evidence type="ECO:0000313" key="1">
    <source>
        <dbReference type="EMBL" id="VAW33077.1"/>
    </source>
</evidence>
<accession>A0A3B0V592</accession>
<organism evidence="1">
    <name type="scientific">hydrothermal vent metagenome</name>
    <dbReference type="NCBI Taxonomy" id="652676"/>
    <lineage>
        <taxon>unclassified sequences</taxon>
        <taxon>metagenomes</taxon>
        <taxon>ecological metagenomes</taxon>
    </lineage>
</organism>
<dbReference type="EMBL" id="UOEV01000081">
    <property type="protein sequence ID" value="VAW33077.1"/>
    <property type="molecule type" value="Genomic_DNA"/>
</dbReference>
<sequence>LGVYILENINFPKFNSARFEPPFIWKLCGPTHDLGYPVEIAHAIRAPFADEVNNILDSINSPSPKVVPDLYMPGLDKLCDNRNANDIIQNRLADWGIGIDIKEYYSWLRQKNRTDHGVVSALVQLKLIDAMYFYANPQKEYKDIKKNGLNYNQKNFDLDIVSACSALFIHNIDRNYSGFSNKISFNIAPLAFLLYLCDTFQEWDRYSDNRPVYSGHDFGIDCDKDSISLFVPDTLEDKIIGALYQRLTDLRVTVNGRIAVC</sequence>